<keyword evidence="7 8" id="KW-0411">Iron-sulfur</keyword>
<dbReference type="InterPro" id="IPR013785">
    <property type="entry name" value="Aldolase_TIM"/>
</dbReference>
<keyword evidence="6 8" id="KW-0408">Iron</keyword>
<dbReference type="SFLD" id="SFLDF00280">
    <property type="entry name" value="coenzyme_PQQ_synthesis_protein"/>
    <property type="match status" value="1"/>
</dbReference>
<comment type="pathway">
    <text evidence="8">Cofactor biosynthesis; pyrroloquinoline quinone biosynthesis.</text>
</comment>
<comment type="similarity">
    <text evidence="8">Belongs to the radical SAM superfamily. PqqE family.</text>
</comment>
<dbReference type="eggNOG" id="COG0535">
    <property type="taxonomic scope" value="Bacteria"/>
</dbReference>
<dbReference type="PROSITE" id="PS51918">
    <property type="entry name" value="RADICAL_SAM"/>
    <property type="match status" value="1"/>
</dbReference>
<evidence type="ECO:0000256" key="7">
    <source>
        <dbReference type="ARBA" id="ARBA00023014"/>
    </source>
</evidence>
<dbReference type="InterPro" id="IPR007197">
    <property type="entry name" value="rSAM"/>
</dbReference>
<dbReference type="Proteomes" id="UP000029492">
    <property type="component" value="Chromosome"/>
</dbReference>
<feature type="domain" description="Radical SAM core" evidence="9">
    <location>
        <begin position="11"/>
        <end position="223"/>
    </location>
</feature>
<comment type="subunit">
    <text evidence="8">Interacts with PqqD. The interaction is necessary for activity of PqqE.</text>
</comment>
<evidence type="ECO:0000256" key="5">
    <source>
        <dbReference type="ARBA" id="ARBA00023002"/>
    </source>
</evidence>
<dbReference type="InterPro" id="IPR023885">
    <property type="entry name" value="4Fe4S-binding_SPASM_dom"/>
</dbReference>
<dbReference type="InterPro" id="IPR017200">
    <property type="entry name" value="PqqE-like"/>
</dbReference>
<evidence type="ECO:0000256" key="3">
    <source>
        <dbReference type="ARBA" id="ARBA00022723"/>
    </source>
</evidence>
<dbReference type="UniPathway" id="UPA00539"/>
<evidence type="ECO:0000256" key="8">
    <source>
        <dbReference type="HAMAP-Rule" id="MF_00660"/>
    </source>
</evidence>
<comment type="catalytic activity">
    <reaction evidence="8">
        <text>[PQQ precursor protein] + S-adenosyl-L-methionine = E-Y cross-linked-[PQQ precursor protein] + 5'-deoxyadenosine + L-methionine + H(+)</text>
        <dbReference type="Rhea" id="RHEA:56836"/>
        <dbReference type="Rhea" id="RHEA-COMP:14800"/>
        <dbReference type="Rhea" id="RHEA-COMP:14801"/>
        <dbReference type="ChEBI" id="CHEBI:15378"/>
        <dbReference type="ChEBI" id="CHEBI:17319"/>
        <dbReference type="ChEBI" id="CHEBI:57844"/>
        <dbReference type="ChEBI" id="CHEBI:59789"/>
        <dbReference type="ChEBI" id="CHEBI:141026"/>
        <dbReference type="ChEBI" id="CHEBI:141027"/>
        <dbReference type="EC" id="1.21.98.4"/>
    </reaction>
</comment>
<dbReference type="SFLD" id="SFLDG01067">
    <property type="entry name" value="SPASM/twitch_domain_containing"/>
    <property type="match status" value="1"/>
</dbReference>
<feature type="binding site" evidence="8">
    <location>
        <position position="32"/>
    </location>
    <ligand>
        <name>[4Fe-4S] cluster</name>
        <dbReference type="ChEBI" id="CHEBI:49883"/>
        <note>4Fe-4S-S-AdoMet</note>
    </ligand>
</feature>
<name>A0A089NM52_9HYPH</name>
<dbReference type="SUPFAM" id="SSF102114">
    <property type="entry name" value="Radical SAM enzymes"/>
    <property type="match status" value="1"/>
</dbReference>
<dbReference type="InterPro" id="IPR000385">
    <property type="entry name" value="MoaA_NifB_PqqE_Fe-S-bd_CS"/>
</dbReference>
<keyword evidence="3 8" id="KW-0479">Metal-binding</keyword>
<evidence type="ECO:0000256" key="2">
    <source>
        <dbReference type="ARBA" id="ARBA00022691"/>
    </source>
</evidence>
<keyword evidence="2 8" id="KW-0949">S-adenosyl-L-methionine</keyword>
<gene>
    <name evidence="8 10" type="primary">pqqE</name>
    <name evidence="10" type="ORF">MOC_0672</name>
</gene>
<dbReference type="PIRSF" id="PIRSF037420">
    <property type="entry name" value="PQQ_syn_pqqE"/>
    <property type="match status" value="1"/>
</dbReference>
<reference evidence="10 11" key="1">
    <citation type="journal article" date="2014" name="PLoS ONE">
        <title>Genome Information of Methylobacterium oryzae, a Plant-Probiotic Methylotroph in the Phyllosphere.</title>
        <authorList>
            <person name="Kwak M.J."/>
            <person name="Jeong H."/>
            <person name="Madhaiyan M."/>
            <person name="Lee Y."/>
            <person name="Sa T.M."/>
            <person name="Oh T.K."/>
            <person name="Kim J.F."/>
        </authorList>
    </citation>
    <scope>NUCLEOTIDE SEQUENCE [LARGE SCALE GENOMIC DNA]</scope>
    <source>
        <strain evidence="10 11">CBMB20</strain>
    </source>
</reference>
<dbReference type="Gene3D" id="3.20.20.70">
    <property type="entry name" value="Aldolase class I"/>
    <property type="match status" value="1"/>
</dbReference>
<protein>
    <recommendedName>
        <fullName evidence="8">PqqA peptide cyclase</fullName>
        <ecNumber evidence="8">1.21.98.4</ecNumber>
    </recommendedName>
    <alternativeName>
        <fullName evidence="8">Coenzyme PQQ synthesis protein E</fullName>
    </alternativeName>
</protein>
<keyword evidence="11" id="KW-1185">Reference proteome</keyword>
<dbReference type="NCBIfam" id="TIGR02109">
    <property type="entry name" value="PQQ_syn_pqqE"/>
    <property type="match status" value="1"/>
</dbReference>
<feature type="binding site" evidence="8">
    <location>
        <position position="29"/>
    </location>
    <ligand>
        <name>[4Fe-4S] cluster</name>
        <dbReference type="ChEBI" id="CHEBI:49883"/>
        <note>4Fe-4S-S-AdoMet</note>
    </ligand>
</feature>
<dbReference type="PANTHER" id="PTHR11228">
    <property type="entry name" value="RADICAL SAM DOMAIN PROTEIN"/>
    <property type="match status" value="1"/>
</dbReference>
<dbReference type="PROSITE" id="PS01305">
    <property type="entry name" value="MOAA_NIFB_PQQE"/>
    <property type="match status" value="1"/>
</dbReference>
<dbReference type="GO" id="GO:0009975">
    <property type="term" value="F:cyclase activity"/>
    <property type="evidence" value="ECO:0007669"/>
    <property type="project" value="UniProtKB-UniRule"/>
</dbReference>
<dbReference type="SFLD" id="SFLDS00029">
    <property type="entry name" value="Radical_SAM"/>
    <property type="match status" value="1"/>
</dbReference>
<evidence type="ECO:0000313" key="11">
    <source>
        <dbReference type="Proteomes" id="UP000029492"/>
    </source>
</evidence>
<keyword evidence="4 8" id="KW-0884">PQQ biosynthesis</keyword>
<dbReference type="PANTHER" id="PTHR11228:SF7">
    <property type="entry name" value="PQQA PEPTIDE CYCLASE"/>
    <property type="match status" value="1"/>
</dbReference>
<dbReference type="HAMAP" id="MF_00660">
    <property type="entry name" value="PqqE"/>
    <property type="match status" value="1"/>
</dbReference>
<dbReference type="GO" id="GO:0016491">
    <property type="term" value="F:oxidoreductase activity"/>
    <property type="evidence" value="ECO:0007669"/>
    <property type="project" value="UniProtKB-KW"/>
</dbReference>
<organism evidence="10 11">
    <name type="scientific">Methylobacterium oryzae CBMB20</name>
    <dbReference type="NCBI Taxonomy" id="693986"/>
    <lineage>
        <taxon>Bacteria</taxon>
        <taxon>Pseudomonadati</taxon>
        <taxon>Pseudomonadota</taxon>
        <taxon>Alphaproteobacteria</taxon>
        <taxon>Hyphomicrobiales</taxon>
        <taxon>Methylobacteriaceae</taxon>
        <taxon>Methylobacterium</taxon>
    </lineage>
</organism>
<dbReference type="RefSeq" id="WP_043356145.1">
    <property type="nucleotide sequence ID" value="NZ_CP003811.1"/>
</dbReference>
<dbReference type="CDD" id="cd21119">
    <property type="entry name" value="SPASM_PqqE"/>
    <property type="match status" value="1"/>
</dbReference>
<proteinExistence type="inferred from homology"/>
<dbReference type="STRING" id="693986.MOC_0672"/>
<evidence type="ECO:0000313" key="10">
    <source>
        <dbReference type="EMBL" id="AIQ88427.1"/>
    </source>
</evidence>
<dbReference type="GO" id="GO:0005506">
    <property type="term" value="F:iron ion binding"/>
    <property type="evidence" value="ECO:0007669"/>
    <property type="project" value="UniProtKB-UniRule"/>
</dbReference>
<dbReference type="GO" id="GO:1904047">
    <property type="term" value="F:S-adenosyl-L-methionine binding"/>
    <property type="evidence" value="ECO:0007669"/>
    <property type="project" value="UniProtKB-UniRule"/>
</dbReference>
<accession>A0A089NM52</accession>
<evidence type="ECO:0000256" key="1">
    <source>
        <dbReference type="ARBA" id="ARBA00022485"/>
    </source>
</evidence>
<dbReference type="InterPro" id="IPR011843">
    <property type="entry name" value="PQQ_synth_PqqE_bac"/>
</dbReference>
<dbReference type="NCBIfam" id="TIGR04085">
    <property type="entry name" value="rSAM_more_4Fe4S"/>
    <property type="match status" value="1"/>
</dbReference>
<dbReference type="AlphaFoldDB" id="A0A089NM52"/>
<evidence type="ECO:0000256" key="6">
    <source>
        <dbReference type="ARBA" id="ARBA00023004"/>
    </source>
</evidence>
<dbReference type="Pfam" id="PF13186">
    <property type="entry name" value="SPASM"/>
    <property type="match status" value="1"/>
</dbReference>
<dbReference type="EMBL" id="CP003811">
    <property type="protein sequence ID" value="AIQ88427.1"/>
    <property type="molecule type" value="Genomic_DNA"/>
</dbReference>
<evidence type="ECO:0000259" key="9">
    <source>
        <dbReference type="PROSITE" id="PS51918"/>
    </source>
</evidence>
<evidence type="ECO:0000256" key="4">
    <source>
        <dbReference type="ARBA" id="ARBA00022905"/>
    </source>
</evidence>
<dbReference type="KEGG" id="mor:MOC_0672"/>
<dbReference type="Pfam" id="PF04055">
    <property type="entry name" value="Radical_SAM"/>
    <property type="match status" value="1"/>
</dbReference>
<feature type="binding site" evidence="8">
    <location>
        <position position="25"/>
    </location>
    <ligand>
        <name>[4Fe-4S] cluster</name>
        <dbReference type="ChEBI" id="CHEBI:49883"/>
        <note>4Fe-4S-S-AdoMet</note>
    </ligand>
</feature>
<dbReference type="GO" id="GO:0018189">
    <property type="term" value="P:pyrroloquinoline quinone biosynthetic process"/>
    <property type="evidence" value="ECO:0007669"/>
    <property type="project" value="UniProtKB-UniRule"/>
</dbReference>
<dbReference type="InterPro" id="IPR050377">
    <property type="entry name" value="Radical_SAM_PqqE_MftC-like"/>
</dbReference>
<dbReference type="GO" id="GO:0051539">
    <property type="term" value="F:4 iron, 4 sulfur cluster binding"/>
    <property type="evidence" value="ECO:0007669"/>
    <property type="project" value="UniProtKB-KW"/>
</dbReference>
<sequence length="381" mass="41460">MNALTPNRPDAPAPVGLLAELTHRCPLRCPYCSNPLELDRRSGELDTQTWQRVLGEAAALGVLHVHLSGGEPTARNDIVEITKTCADLGLYSNLITSGVGGALAKLQALYDVGLDHVQLSVQGVDAQNAEKIGGLKNAQPQKFEFAAKVVELGLPLTLNSVIHRGNIHEVAGFIDLAVKMGAKRLEVAHTQYYGWAYVNRAALMPDKAQVDESIRIVEAARERLKGQLVIDLVVPDYYAKYPKACAGGWGRKLMNVTPQGKVLPCHAAETIPGLEFWNVNDHSLGEIWRDSPAFTAYRGTDWMKEPCRSCDRREKDWGGCRCQALALAGDAAATDPACSLSPLHAKVRALAAEEAAENPPDYIYRTIGSNVRSPLKEEVHS</sequence>
<dbReference type="HOGENOM" id="CLU_009273_4_7_5"/>
<dbReference type="CDD" id="cd01335">
    <property type="entry name" value="Radical_SAM"/>
    <property type="match status" value="1"/>
</dbReference>
<comment type="function">
    <text evidence="8">Catalyzes the cross-linking of a glutamate residue and a tyrosine residue in the PqqA protein as part of the biosynthesis of pyrroloquinoline quinone (PQQ).</text>
</comment>
<comment type="cofactor">
    <cofactor evidence="8">
        <name>[4Fe-4S] cluster</name>
        <dbReference type="ChEBI" id="CHEBI:49883"/>
    </cofactor>
    <text evidence="8">Binds 1 [4Fe-4S] cluster. The cluster is coordinated with 3 cysteines and an exchangeable S-adenosyl-L-methionine.</text>
</comment>
<dbReference type="InterPro" id="IPR058240">
    <property type="entry name" value="rSAM_sf"/>
</dbReference>
<keyword evidence="1 8" id="KW-0004">4Fe-4S</keyword>
<dbReference type="EC" id="1.21.98.4" evidence="8"/>
<dbReference type="SFLD" id="SFLDG01386">
    <property type="entry name" value="main_SPASM_domain-containing"/>
    <property type="match status" value="1"/>
</dbReference>
<keyword evidence="5 8" id="KW-0560">Oxidoreductase</keyword>